<evidence type="ECO:0000313" key="3">
    <source>
        <dbReference type="Proteomes" id="UP000492821"/>
    </source>
</evidence>
<comment type="similarity">
    <text evidence="1">Belongs to the mTERF family.</text>
</comment>
<dbReference type="Gene3D" id="1.25.70.10">
    <property type="entry name" value="Transcription termination factor 3, mitochondrial"/>
    <property type="match status" value="1"/>
</dbReference>
<dbReference type="Pfam" id="PF02536">
    <property type="entry name" value="mTERF"/>
    <property type="match status" value="1"/>
</dbReference>
<keyword evidence="2" id="KW-0809">Transit peptide</keyword>
<reference evidence="3" key="1">
    <citation type="journal article" date="2013" name="Genetics">
        <title>The draft genome and transcriptome of Panagrellus redivivus are shaped by the harsh demands of a free-living lifestyle.</title>
        <authorList>
            <person name="Srinivasan J."/>
            <person name="Dillman A.R."/>
            <person name="Macchietto M.G."/>
            <person name="Heikkinen L."/>
            <person name="Lakso M."/>
            <person name="Fracchia K.M."/>
            <person name="Antoshechkin I."/>
            <person name="Mortazavi A."/>
            <person name="Wong G."/>
            <person name="Sternberg P.W."/>
        </authorList>
    </citation>
    <scope>NUCLEOTIDE SEQUENCE [LARGE SCALE GENOMIC DNA]</scope>
    <source>
        <strain evidence="3">MT8872</strain>
    </source>
</reference>
<dbReference type="GO" id="GO:0003676">
    <property type="term" value="F:nucleic acid binding"/>
    <property type="evidence" value="ECO:0007669"/>
    <property type="project" value="InterPro"/>
</dbReference>
<reference evidence="4" key="2">
    <citation type="submission" date="2020-10" db="UniProtKB">
        <authorList>
            <consortium name="WormBaseParasite"/>
        </authorList>
    </citation>
    <scope>IDENTIFICATION</scope>
</reference>
<dbReference type="InterPro" id="IPR038538">
    <property type="entry name" value="MTERF_sf"/>
</dbReference>
<keyword evidence="3" id="KW-1185">Reference proteome</keyword>
<sequence length="283" mass="32332">MEKIVKVLGDLTGSTGVLPSFLADAFIEEPKFFAAVVGQSDLTVEILDVLCDMCGFSVQDAIRVFGSYTPELLTTTGPDVTRRLEAIIDAGIQPGRLLGRVVRRCPGILFAADPSVMTDTIVNLNNFFARSHIVKILLRSPEVVLRNFDETEAKYEYIYYQMGIQPEEFVDCTFWSTASLQDIMDRHTFLLKTGKYTLPDPKRPQIKMENPPLYRILDSRDNIFATQVAKVTPDEWTLYRELSVKLTTLEDKDRPFERIKPSMRKAYERRLKEAPEKEAFVFE</sequence>
<dbReference type="InterPro" id="IPR003690">
    <property type="entry name" value="MTERF"/>
</dbReference>
<organism evidence="3 4">
    <name type="scientific">Panagrellus redivivus</name>
    <name type="common">Microworm</name>
    <dbReference type="NCBI Taxonomy" id="6233"/>
    <lineage>
        <taxon>Eukaryota</taxon>
        <taxon>Metazoa</taxon>
        <taxon>Ecdysozoa</taxon>
        <taxon>Nematoda</taxon>
        <taxon>Chromadorea</taxon>
        <taxon>Rhabditida</taxon>
        <taxon>Tylenchina</taxon>
        <taxon>Panagrolaimomorpha</taxon>
        <taxon>Panagrolaimoidea</taxon>
        <taxon>Panagrolaimidae</taxon>
        <taxon>Panagrellus</taxon>
    </lineage>
</organism>
<protein>
    <submittedName>
        <fullName evidence="4">Cilia- and flagella-associated protein 206</fullName>
    </submittedName>
</protein>
<proteinExistence type="inferred from homology"/>
<dbReference type="Proteomes" id="UP000492821">
    <property type="component" value="Unassembled WGS sequence"/>
</dbReference>
<dbReference type="AlphaFoldDB" id="A0A7E4VTS1"/>
<name>A0A7E4VTS1_PANRE</name>
<dbReference type="WBParaSite" id="Pan_g3362.t1">
    <property type="protein sequence ID" value="Pan_g3362.t1"/>
    <property type="gene ID" value="Pan_g3362"/>
</dbReference>
<evidence type="ECO:0000256" key="2">
    <source>
        <dbReference type="ARBA" id="ARBA00022946"/>
    </source>
</evidence>
<evidence type="ECO:0000256" key="1">
    <source>
        <dbReference type="ARBA" id="ARBA00007692"/>
    </source>
</evidence>
<accession>A0A7E4VTS1</accession>
<evidence type="ECO:0000313" key="4">
    <source>
        <dbReference type="WBParaSite" id="Pan_g3362.t1"/>
    </source>
</evidence>